<sequence length="355" mass="39908">IVEFNDRTLESSDKMLSSGKWEDVVCYKKNRVLCQKYVELNHISVKKALFKTQTQLNFITKAFNEFRQRSEELFHRKLNDFEEEFHLFQEKTKYIESKLEVINNKTDISLRETAAAEFYIREFIDNPVPLGFVYVQLPGQPEPSILWPAVQWSNITDTYSGLFFRVFGNSSDPFSEIQEDSAPRLTAVVSQVKQKSGNRNFNEQLRPNDKWSKDLYTGSDGGDDNYYMSFKLSSVLIISLTTISARHTYGVYGPNGAANGGPNGGGKGGANAKENGRENSASNNSLDNQMDKRLLVVVCVVLLVSIVEVSADGPLNEISCGMECMKYQSCKFSILAKNDCSPPKNCNCGLIGKKK</sequence>
<dbReference type="AlphaFoldDB" id="A0A7R9KPC0"/>
<protein>
    <submittedName>
        <fullName evidence="2">Uncharacterized protein</fullName>
    </submittedName>
</protein>
<evidence type="ECO:0000313" key="2">
    <source>
        <dbReference type="EMBL" id="CAD7626878.1"/>
    </source>
</evidence>
<keyword evidence="3" id="KW-1185">Reference proteome</keyword>
<dbReference type="OrthoDB" id="6503162at2759"/>
<evidence type="ECO:0000313" key="3">
    <source>
        <dbReference type="Proteomes" id="UP000759131"/>
    </source>
</evidence>
<accession>A0A7R9KPC0</accession>
<dbReference type="EMBL" id="OC858809">
    <property type="protein sequence ID" value="CAD7626878.1"/>
    <property type="molecule type" value="Genomic_DNA"/>
</dbReference>
<feature type="non-terminal residue" evidence="2">
    <location>
        <position position="355"/>
    </location>
</feature>
<proteinExistence type="predicted"/>
<name>A0A7R9KPC0_9ACAR</name>
<feature type="region of interest" description="Disordered" evidence="1">
    <location>
        <begin position="256"/>
        <end position="285"/>
    </location>
</feature>
<dbReference type="EMBL" id="CAJPIZ010004234">
    <property type="protein sequence ID" value="CAG2107308.1"/>
    <property type="molecule type" value="Genomic_DNA"/>
</dbReference>
<gene>
    <name evidence="2" type="ORF">OSB1V03_LOCUS7310</name>
</gene>
<organism evidence="2">
    <name type="scientific">Medioppia subpectinata</name>
    <dbReference type="NCBI Taxonomy" id="1979941"/>
    <lineage>
        <taxon>Eukaryota</taxon>
        <taxon>Metazoa</taxon>
        <taxon>Ecdysozoa</taxon>
        <taxon>Arthropoda</taxon>
        <taxon>Chelicerata</taxon>
        <taxon>Arachnida</taxon>
        <taxon>Acari</taxon>
        <taxon>Acariformes</taxon>
        <taxon>Sarcoptiformes</taxon>
        <taxon>Oribatida</taxon>
        <taxon>Brachypylina</taxon>
        <taxon>Oppioidea</taxon>
        <taxon>Oppiidae</taxon>
        <taxon>Medioppia</taxon>
    </lineage>
</organism>
<dbReference type="Proteomes" id="UP000759131">
    <property type="component" value="Unassembled WGS sequence"/>
</dbReference>
<evidence type="ECO:0000256" key="1">
    <source>
        <dbReference type="SAM" id="MobiDB-lite"/>
    </source>
</evidence>
<feature type="compositionally biased region" description="Gly residues" evidence="1">
    <location>
        <begin position="258"/>
        <end position="269"/>
    </location>
</feature>
<reference evidence="2" key="1">
    <citation type="submission" date="2020-11" db="EMBL/GenBank/DDBJ databases">
        <authorList>
            <person name="Tran Van P."/>
        </authorList>
    </citation>
    <scope>NUCLEOTIDE SEQUENCE</scope>
</reference>